<keyword evidence="1" id="KW-0472">Membrane</keyword>
<evidence type="ECO:0000313" key="3">
    <source>
        <dbReference type="Proteomes" id="UP000784294"/>
    </source>
</evidence>
<sequence length="59" mass="6552">MHSALRNHGCSARPHADRAYRLRKNKACCSERLTHFLILSIPVAIGLSKFGILLHGISL</sequence>
<dbReference type="Proteomes" id="UP000784294">
    <property type="component" value="Unassembled WGS sequence"/>
</dbReference>
<dbReference type="AlphaFoldDB" id="A0A3S4ZYG4"/>
<keyword evidence="3" id="KW-1185">Reference proteome</keyword>
<keyword evidence="1" id="KW-1133">Transmembrane helix</keyword>
<keyword evidence="1" id="KW-0812">Transmembrane</keyword>
<accession>A0A3S4ZYG4</accession>
<evidence type="ECO:0000256" key="1">
    <source>
        <dbReference type="SAM" id="Phobius"/>
    </source>
</evidence>
<name>A0A3S4ZYG4_9PLAT</name>
<evidence type="ECO:0000313" key="2">
    <source>
        <dbReference type="EMBL" id="VEL22912.1"/>
    </source>
</evidence>
<dbReference type="EMBL" id="CAAALY010059038">
    <property type="protein sequence ID" value="VEL22912.1"/>
    <property type="molecule type" value="Genomic_DNA"/>
</dbReference>
<feature type="transmembrane region" description="Helical" evidence="1">
    <location>
        <begin position="33"/>
        <end position="57"/>
    </location>
</feature>
<proteinExistence type="predicted"/>
<comment type="caution">
    <text evidence="2">The sequence shown here is derived from an EMBL/GenBank/DDBJ whole genome shotgun (WGS) entry which is preliminary data.</text>
</comment>
<protein>
    <submittedName>
        <fullName evidence="2">Uncharacterized protein</fullName>
    </submittedName>
</protein>
<gene>
    <name evidence="2" type="ORF">PXEA_LOCUS16352</name>
</gene>
<reference evidence="2" key="1">
    <citation type="submission" date="2018-11" db="EMBL/GenBank/DDBJ databases">
        <authorList>
            <consortium name="Pathogen Informatics"/>
        </authorList>
    </citation>
    <scope>NUCLEOTIDE SEQUENCE</scope>
</reference>
<organism evidence="2 3">
    <name type="scientific">Protopolystoma xenopodis</name>
    <dbReference type="NCBI Taxonomy" id="117903"/>
    <lineage>
        <taxon>Eukaryota</taxon>
        <taxon>Metazoa</taxon>
        <taxon>Spiralia</taxon>
        <taxon>Lophotrochozoa</taxon>
        <taxon>Platyhelminthes</taxon>
        <taxon>Monogenea</taxon>
        <taxon>Polyopisthocotylea</taxon>
        <taxon>Polystomatidea</taxon>
        <taxon>Polystomatidae</taxon>
        <taxon>Protopolystoma</taxon>
    </lineage>
</organism>